<feature type="chain" id="PRO_5045754990" description="Pilus formation protein N-terminal domain-containing protein" evidence="1">
    <location>
        <begin position="22"/>
        <end position="356"/>
    </location>
</feature>
<dbReference type="EMBL" id="JACHOC010000001">
    <property type="protein sequence ID" value="MBB4620235.1"/>
    <property type="molecule type" value="Genomic_DNA"/>
</dbReference>
<evidence type="ECO:0000259" key="2">
    <source>
        <dbReference type="Pfam" id="PF13629"/>
    </source>
</evidence>
<keyword evidence="4" id="KW-1185">Reference proteome</keyword>
<dbReference type="Proteomes" id="UP000533637">
    <property type="component" value="Unassembled WGS sequence"/>
</dbReference>
<reference evidence="3 4" key="1">
    <citation type="submission" date="2020-08" db="EMBL/GenBank/DDBJ databases">
        <title>Genomic Encyclopedia of Type Strains, Phase IV (KMG-IV): sequencing the most valuable type-strain genomes for metagenomic binning, comparative biology and taxonomic classification.</title>
        <authorList>
            <person name="Goeker M."/>
        </authorList>
    </citation>
    <scope>NUCLEOTIDE SEQUENCE [LARGE SCALE GENOMIC DNA]</scope>
    <source>
        <strain evidence="3 4">DSM 102983</strain>
    </source>
</reference>
<proteinExistence type="predicted"/>
<feature type="domain" description="Pilus formation protein N-terminal" evidence="2">
    <location>
        <begin position="42"/>
        <end position="114"/>
    </location>
</feature>
<organism evidence="3 4">
    <name type="scientific">Parabacteroides faecis</name>
    <dbReference type="NCBI Taxonomy" id="1217282"/>
    <lineage>
        <taxon>Bacteria</taxon>
        <taxon>Pseudomonadati</taxon>
        <taxon>Bacteroidota</taxon>
        <taxon>Bacteroidia</taxon>
        <taxon>Bacteroidales</taxon>
        <taxon>Tannerellaceae</taxon>
        <taxon>Parabacteroides</taxon>
    </lineage>
</organism>
<name>A0ABR6KFG4_9BACT</name>
<evidence type="ECO:0000313" key="4">
    <source>
        <dbReference type="Proteomes" id="UP000533637"/>
    </source>
</evidence>
<dbReference type="RefSeq" id="WP_183668265.1">
    <property type="nucleotide sequence ID" value="NZ_BMPB01000006.1"/>
</dbReference>
<protein>
    <recommendedName>
        <fullName evidence="2">Pilus formation protein N-terminal domain-containing protein</fullName>
    </recommendedName>
</protein>
<dbReference type="Pfam" id="PF13629">
    <property type="entry name" value="T2SS-T3SS_pil_N"/>
    <property type="match status" value="1"/>
</dbReference>
<sequence length="356" mass="40673">MKTKNLFGLLLFICTISFVCCNDEDNTEPAYRLELSENMCEVMQGRSSSINLISNENTTLDIADPELIDATYIWGSHDNFTAIIEITGKQKGETSIIVTDHETGESATIKVKVTEYPMPRIAVKQSKGNIFDLMDFYIYNEGTQPILLKELDAVCDSIVWTVKGQNGSYQVFHHKADEGYHEDHLSMGWGHCFKFPGEYEAYLTAWKENKVVSRDSLDITITDDKDFLGYNWADITKTSQAWTSYADVLGSSPDLMVTSGLNGTVPSVEVKVFNEDNIQSYNELYNYFCKLYSQPTYDDQKEKQKIFKLYDELFSEQKKYPSDYPCAIWVTERVNFVLLMLEDGSQYAIYAEPARP</sequence>
<keyword evidence="1" id="KW-0732">Signal</keyword>
<evidence type="ECO:0000313" key="3">
    <source>
        <dbReference type="EMBL" id="MBB4620235.1"/>
    </source>
</evidence>
<evidence type="ECO:0000256" key="1">
    <source>
        <dbReference type="SAM" id="SignalP"/>
    </source>
</evidence>
<accession>A0ABR6KFG4</accession>
<feature type="signal peptide" evidence="1">
    <location>
        <begin position="1"/>
        <end position="21"/>
    </location>
</feature>
<comment type="caution">
    <text evidence="3">The sequence shown here is derived from an EMBL/GenBank/DDBJ whole genome shotgun (WGS) entry which is preliminary data.</text>
</comment>
<dbReference type="InterPro" id="IPR032789">
    <property type="entry name" value="T2SS-T3SS_pil_N"/>
</dbReference>
<gene>
    <name evidence="3" type="ORF">GGQ57_000109</name>
</gene>